<dbReference type="Proteomes" id="UP000220840">
    <property type="component" value="Unassembled WGS sequence"/>
</dbReference>
<organism evidence="3 5">
    <name type="scientific">Clostridium neonatale</name>
    <dbReference type="NCBI Taxonomy" id="137838"/>
    <lineage>
        <taxon>Bacteria</taxon>
        <taxon>Bacillati</taxon>
        <taxon>Bacillota</taxon>
        <taxon>Clostridia</taxon>
        <taxon>Eubacteriales</taxon>
        <taxon>Clostridiaceae</taxon>
        <taxon>Clostridium</taxon>
    </lineage>
</organism>
<dbReference type="PANTHER" id="PTHR37834">
    <property type="entry name" value="GDSL-LIKE LIPASE/ACYLHYDROLASE DOMAIN PROTEIN (AFU_ORTHOLOGUE AFUA_2G00620)"/>
    <property type="match status" value="1"/>
</dbReference>
<feature type="transmembrane region" description="Helical" evidence="1">
    <location>
        <begin position="301"/>
        <end position="320"/>
    </location>
</feature>
<dbReference type="Gene3D" id="3.40.50.1110">
    <property type="entry name" value="SGNH hydrolase"/>
    <property type="match status" value="1"/>
</dbReference>
<evidence type="ECO:0000256" key="1">
    <source>
        <dbReference type="SAM" id="Phobius"/>
    </source>
</evidence>
<dbReference type="Gene3D" id="2.60.120.260">
    <property type="entry name" value="Galactose-binding domain-like"/>
    <property type="match status" value="1"/>
</dbReference>
<keyword evidence="5" id="KW-1185">Reference proteome</keyword>
<dbReference type="GO" id="GO:0052689">
    <property type="term" value="F:carboxylic ester hydrolase activity"/>
    <property type="evidence" value="ECO:0007669"/>
    <property type="project" value="InterPro"/>
</dbReference>
<evidence type="ECO:0000313" key="4">
    <source>
        <dbReference type="EMBL" id="VCT84300.1"/>
    </source>
</evidence>
<reference evidence="2" key="3">
    <citation type="submission" date="2021-10" db="EMBL/GenBank/DDBJ databases">
        <authorList>
            <person name="Mesa V."/>
        </authorList>
    </citation>
    <scope>NUCLEOTIDE SEQUENCE</scope>
    <source>
        <strain evidence="2">CC3_PB</strain>
    </source>
</reference>
<dbReference type="EMBL" id="UWJD01000001">
    <property type="protein sequence ID" value="VCT84300.1"/>
    <property type="molecule type" value="Genomic_DNA"/>
</dbReference>
<dbReference type="EMBL" id="PDCJ01000001">
    <property type="protein sequence ID" value="PEG30883.1"/>
    <property type="molecule type" value="Genomic_DNA"/>
</dbReference>
<reference evidence="4 6" key="2">
    <citation type="submission" date="2018-06" db="EMBL/GenBank/DDBJ databases">
        <authorList>
            <consortium name="IHU Genomes"/>
        </authorList>
    </citation>
    <scope>NUCLEOTIDE SEQUENCE [LARGE SCALE GENOMIC DNA]</scope>
    <source>
        <strain evidence="4 6">NEC25</strain>
    </source>
</reference>
<dbReference type="InterPro" id="IPR001087">
    <property type="entry name" value="GDSL"/>
</dbReference>
<keyword evidence="1" id="KW-0472">Membrane</keyword>
<dbReference type="InterPro" id="IPR052762">
    <property type="entry name" value="PCW_deacetylase/CE"/>
</dbReference>
<dbReference type="EMBL" id="CAKJVE010000004">
    <property type="protein sequence ID" value="CAG9708376.1"/>
    <property type="molecule type" value="Genomic_DNA"/>
</dbReference>
<reference evidence="3 5" key="1">
    <citation type="submission" date="2017-10" db="EMBL/GenBank/DDBJ databases">
        <title>Effective Description of Clostridium neonatale sp. nov. linked to necrotizing enterocolitis in neonates and a clarification of species assignable to the genus Clostridium (Prazmowski 1880) emend. Lawson and Rainey 2016.</title>
        <authorList>
            <person name="Bernard K."/>
            <person name="Burdz T."/>
            <person name="Wiebe D."/>
            <person name="Balcewich B."/>
            <person name="Alfa M."/>
            <person name="Bernier A.-M."/>
        </authorList>
    </citation>
    <scope>NUCLEOTIDE SEQUENCE [LARGE SCALE GENOMIC DNA]</scope>
    <source>
        <strain evidence="3 5">LCDC99A005</strain>
    </source>
</reference>
<dbReference type="STRING" id="137838.GCA_001458595_02252"/>
<evidence type="ECO:0000313" key="5">
    <source>
        <dbReference type="Proteomes" id="UP000220840"/>
    </source>
</evidence>
<proteinExistence type="predicted"/>
<name>A0A2A7MHF7_9CLOT</name>
<keyword evidence="1" id="KW-0812">Transmembrane</keyword>
<evidence type="ECO:0000313" key="3">
    <source>
        <dbReference type="EMBL" id="PEG30883.1"/>
    </source>
</evidence>
<dbReference type="SUPFAM" id="SSF52266">
    <property type="entry name" value="SGNH hydrolase"/>
    <property type="match status" value="1"/>
</dbReference>
<evidence type="ECO:0000313" key="2">
    <source>
        <dbReference type="EMBL" id="CAG9708376.1"/>
    </source>
</evidence>
<dbReference type="InterPro" id="IPR037461">
    <property type="entry name" value="CtCE2-like_dom"/>
</dbReference>
<dbReference type="OrthoDB" id="9801375at2"/>
<sequence>MDIDLKTLKIDEVKNIKINGRTTKKISPLPLFWTGSGFEVNVRAQELWMEVEIDYNEYEQWISVEINGVFVSRQMLTKGRYFICLFRGMNNELVKNVRVYKDVQAMPKDNDCIFLIHSLRTDGEFEKVEDKSMKIEFIGDSITSGEGTIGARIEEDWISMWFTSLNNYAVMTAKNLDADFRIISQSGWGVLSSWDNDPKCAIPKYYDKVCSVVNGERNKELGAYEENDFESWQPDFIVVNLGTNDGGAFNSPEFKDEKTGEIFKQHLNEDGSYSEEDIKRFEDAVVRFLYKLRKYNKNSKILWAYGMLGIPMMPYIYHAVDTYKKESRDTKVYITQLTNTTDETIGARSHPGVLNHKAAAKDLVDAIKNLQI</sequence>
<dbReference type="GeneID" id="68877253"/>
<dbReference type="AlphaFoldDB" id="A0A2A7MHF7"/>
<dbReference type="RefSeq" id="WP_058295049.1">
    <property type="nucleotide sequence ID" value="NZ_CAKJVD010000017.1"/>
</dbReference>
<dbReference type="CDD" id="cd01831">
    <property type="entry name" value="Endoglucanase_E_like"/>
    <property type="match status" value="1"/>
</dbReference>
<dbReference type="InterPro" id="IPR036514">
    <property type="entry name" value="SGNH_hydro_sf"/>
</dbReference>
<accession>A0A2A7MHF7</accession>
<protein>
    <submittedName>
        <fullName evidence="2">Acetyl-xylan esterase</fullName>
    </submittedName>
    <submittedName>
        <fullName evidence="4">Cellulase/esterase CelE</fullName>
    </submittedName>
    <submittedName>
        <fullName evidence="3">GDSL family lipase</fullName>
    </submittedName>
</protein>
<gene>
    <name evidence="4" type="primary">celE</name>
    <name evidence="2" type="ORF">CNEO_43586</name>
    <name evidence="4" type="ORF">CNEONATNEC25_01900</name>
    <name evidence="3" type="ORF">CQ394_03945</name>
</gene>
<evidence type="ECO:0000313" key="6">
    <source>
        <dbReference type="Proteomes" id="UP000431451"/>
    </source>
</evidence>
<dbReference type="Proteomes" id="UP000431451">
    <property type="component" value="Unassembled WGS sequence"/>
</dbReference>
<keyword evidence="1" id="KW-1133">Transmembrane helix</keyword>
<dbReference type="PANTHER" id="PTHR37834:SF2">
    <property type="entry name" value="ESTERASE, SGNH HYDROLASE-TYPE"/>
    <property type="match status" value="1"/>
</dbReference>
<dbReference type="Proteomes" id="UP000789738">
    <property type="component" value="Unassembled WGS sequence"/>
</dbReference>
<dbReference type="Pfam" id="PF00657">
    <property type="entry name" value="Lipase_GDSL"/>
    <property type="match status" value="1"/>
</dbReference>